<dbReference type="HOGENOM" id="CLU_007383_9_0_1"/>
<comment type="similarity">
    <text evidence="1">Belongs to the NAD(P)-dependent epimerase/dehydratase family.</text>
</comment>
<evidence type="ECO:0000256" key="2">
    <source>
        <dbReference type="ARBA" id="ARBA00023002"/>
    </source>
</evidence>
<dbReference type="FunFam" id="3.40.50.720:FF:000409">
    <property type="entry name" value="NADPH HC toxin reductase"/>
    <property type="match status" value="1"/>
</dbReference>
<proteinExistence type="inferred from homology"/>
<dbReference type="SUPFAM" id="SSF51735">
    <property type="entry name" value="NAD(P)-binding Rossmann-fold domains"/>
    <property type="match status" value="1"/>
</dbReference>
<evidence type="ECO:0000313" key="4">
    <source>
        <dbReference type="EnsemblPlants" id="OMERI06G22950.3"/>
    </source>
</evidence>
<dbReference type="EnsemblPlants" id="OMERI06G22950.3">
    <property type="protein sequence ID" value="OMERI06G22950.3"/>
    <property type="gene ID" value="OMERI06G22950"/>
</dbReference>
<evidence type="ECO:0000256" key="1">
    <source>
        <dbReference type="ARBA" id="ARBA00007637"/>
    </source>
</evidence>
<dbReference type="Gramene" id="OMERI06G22950.3">
    <property type="protein sequence ID" value="OMERI06G22950.3"/>
    <property type="gene ID" value="OMERI06G22950"/>
</dbReference>
<dbReference type="Gene3D" id="3.40.50.720">
    <property type="entry name" value="NAD(P)-binding Rossmann-like Domain"/>
    <property type="match status" value="1"/>
</dbReference>
<dbReference type="GO" id="GO:0009407">
    <property type="term" value="P:toxin catabolic process"/>
    <property type="evidence" value="ECO:0007669"/>
    <property type="project" value="UniProtKB-ARBA"/>
</dbReference>
<dbReference type="PANTHER" id="PTHR10366:SF746">
    <property type="entry name" value="OS06G0651100 PROTEIN"/>
    <property type="match status" value="1"/>
</dbReference>
<protein>
    <recommendedName>
        <fullName evidence="3">NAD-dependent epimerase/dehydratase domain-containing protein</fullName>
    </recommendedName>
</protein>
<name>A0A0E0E4I1_9ORYZ</name>
<dbReference type="PANTHER" id="PTHR10366">
    <property type="entry name" value="NAD DEPENDENT EPIMERASE/DEHYDRATASE"/>
    <property type="match status" value="1"/>
</dbReference>
<evidence type="ECO:0000313" key="5">
    <source>
        <dbReference type="Proteomes" id="UP000008021"/>
    </source>
</evidence>
<organism evidence="4">
    <name type="scientific">Oryza meridionalis</name>
    <dbReference type="NCBI Taxonomy" id="40149"/>
    <lineage>
        <taxon>Eukaryota</taxon>
        <taxon>Viridiplantae</taxon>
        <taxon>Streptophyta</taxon>
        <taxon>Embryophyta</taxon>
        <taxon>Tracheophyta</taxon>
        <taxon>Spermatophyta</taxon>
        <taxon>Magnoliopsida</taxon>
        <taxon>Liliopsida</taxon>
        <taxon>Poales</taxon>
        <taxon>Poaceae</taxon>
        <taxon>BOP clade</taxon>
        <taxon>Oryzoideae</taxon>
        <taxon>Oryzeae</taxon>
        <taxon>Oryzinae</taxon>
        <taxon>Oryza</taxon>
    </lineage>
</organism>
<dbReference type="GO" id="GO:0050832">
    <property type="term" value="P:defense response to fungus"/>
    <property type="evidence" value="ECO:0007669"/>
    <property type="project" value="UniProtKB-ARBA"/>
</dbReference>
<accession>A0A0E0E4I1</accession>
<keyword evidence="5" id="KW-1185">Reference proteome</keyword>
<reference evidence="4" key="2">
    <citation type="submission" date="2018-05" db="EMBL/GenBank/DDBJ databases">
        <title>OmerRS3 (Oryza meridionalis Reference Sequence Version 3).</title>
        <authorList>
            <person name="Zhang J."/>
            <person name="Kudrna D."/>
            <person name="Lee S."/>
            <person name="Talag J."/>
            <person name="Welchert J."/>
            <person name="Wing R.A."/>
        </authorList>
    </citation>
    <scope>NUCLEOTIDE SEQUENCE [LARGE SCALE GENOMIC DNA]</scope>
    <source>
        <strain evidence="4">cv. OR44</strain>
    </source>
</reference>
<reference evidence="4" key="1">
    <citation type="submission" date="2015-04" db="UniProtKB">
        <authorList>
            <consortium name="EnsemblPlants"/>
        </authorList>
    </citation>
    <scope>IDENTIFICATION</scope>
</reference>
<feature type="domain" description="NAD-dependent epimerase/dehydratase" evidence="3">
    <location>
        <begin position="50"/>
        <end position="309"/>
    </location>
</feature>
<keyword evidence="2" id="KW-0560">Oxidoreductase</keyword>
<dbReference type="InterPro" id="IPR036291">
    <property type="entry name" value="NAD(P)-bd_dom_sf"/>
</dbReference>
<dbReference type="CDD" id="cd08958">
    <property type="entry name" value="FR_SDR_e"/>
    <property type="match status" value="1"/>
</dbReference>
<dbReference type="Pfam" id="PF01370">
    <property type="entry name" value="Epimerase"/>
    <property type="match status" value="1"/>
</dbReference>
<dbReference type="Proteomes" id="UP000008021">
    <property type="component" value="Chromosome 6"/>
</dbReference>
<dbReference type="InterPro" id="IPR050425">
    <property type="entry name" value="NAD(P)_dehydrat-like"/>
</dbReference>
<dbReference type="InterPro" id="IPR001509">
    <property type="entry name" value="Epimerase_deHydtase"/>
</dbReference>
<sequence>MVPKSQSKYQIQPSVYSSAHSERRLPALVLVVAGTTMAEESGRSGGGVRVCVTGGAGFIGSWLVKKLLDAGYTVHATLRSIGDEAKVGLLRRLVPGDAPPERLRLFEADLYDAATFAPAIAGCQFVFLVATPFLHDATSTKYKNTAEAALDAARVILRQCEGSSTVKRVIYTSSMAATSPLKEDSAGFKDSIDESCWTPLAVDYPYRSARFDEYILSKLLSEKELLRYNHAGERRRPAVEVVTVPCSVVAGGTLQGQSTTSLDCVVSPVSRDEGSFRALRLLQRLMGSVPMVHVDDVCDALVFCMEQPSLTGRFLCSAAYPTLDDIVEHFAGKYPHLDLLKEPEREVARVQPAADKLGELGFRYKYGMEEILDGSVDCAARLGCIDAAKLRPQEG</sequence>
<dbReference type="AlphaFoldDB" id="A0A0E0E4I1"/>
<dbReference type="GO" id="GO:0016616">
    <property type="term" value="F:oxidoreductase activity, acting on the CH-OH group of donors, NAD or NADP as acceptor"/>
    <property type="evidence" value="ECO:0007669"/>
    <property type="project" value="TreeGrafter"/>
</dbReference>
<evidence type="ECO:0000259" key="3">
    <source>
        <dbReference type="Pfam" id="PF01370"/>
    </source>
</evidence>